<organism evidence="17 18">
    <name type="scientific">Acrobeloides nanus</name>
    <dbReference type="NCBI Taxonomy" id="290746"/>
    <lineage>
        <taxon>Eukaryota</taxon>
        <taxon>Metazoa</taxon>
        <taxon>Ecdysozoa</taxon>
        <taxon>Nematoda</taxon>
        <taxon>Chromadorea</taxon>
        <taxon>Rhabditida</taxon>
        <taxon>Tylenchina</taxon>
        <taxon>Cephalobomorpha</taxon>
        <taxon>Cephaloboidea</taxon>
        <taxon>Cephalobidae</taxon>
        <taxon>Acrobeloides</taxon>
    </lineage>
</organism>
<keyword evidence="6" id="KW-0479">Metal-binding</keyword>
<evidence type="ECO:0000256" key="4">
    <source>
        <dbReference type="ARBA" id="ARBA00022527"/>
    </source>
</evidence>
<dbReference type="InterPro" id="IPR046873">
    <property type="entry name" value="HisK-N-like"/>
</dbReference>
<comment type="cofactor">
    <cofactor evidence="1">
        <name>Mg(2+)</name>
        <dbReference type="ChEBI" id="CHEBI:18420"/>
    </cofactor>
</comment>
<evidence type="ECO:0000256" key="2">
    <source>
        <dbReference type="ARBA" id="ARBA00006529"/>
    </source>
</evidence>
<name>A0A914D593_9BILA</name>
<keyword evidence="11" id="KW-0175">Coiled coil</keyword>
<evidence type="ECO:0000256" key="6">
    <source>
        <dbReference type="ARBA" id="ARBA00022723"/>
    </source>
</evidence>
<dbReference type="GO" id="GO:0046872">
    <property type="term" value="F:metal ion binding"/>
    <property type="evidence" value="ECO:0007669"/>
    <property type="project" value="UniProtKB-KW"/>
</dbReference>
<evidence type="ECO:0000259" key="16">
    <source>
        <dbReference type="PROSITE" id="PS50011"/>
    </source>
</evidence>
<feature type="region of interest" description="Disordered" evidence="15">
    <location>
        <begin position="988"/>
        <end position="1030"/>
    </location>
</feature>
<evidence type="ECO:0000256" key="15">
    <source>
        <dbReference type="SAM" id="MobiDB-lite"/>
    </source>
</evidence>
<dbReference type="SMART" id="SM00220">
    <property type="entry name" value="S_TKc"/>
    <property type="match status" value="1"/>
</dbReference>
<dbReference type="Pfam" id="PF20302">
    <property type="entry name" value="HisK-N-like"/>
    <property type="match status" value="1"/>
</dbReference>
<sequence>MVRKDIETVSHSLNVNLKLIDFDRLDFGETKTLDTFYNADIALVDCTVIHQQPSLCYHVGVRESMGQGYNIIIMYMPDENADLKIMEAMKKTLSHLRLIVYFLSKDDQSTLLASDRSKLDLREMETMDFSSSMSQFSMSRKIRSKTFTERIKQALTSVQIEASAHAREKFLSDLRKVRDINTVDEANLFLERMRTRLDNPDVLSVDTVHQMLLSYRDTQNYDAMIKLIEDLEKLVKRQGVNQIVHAQAVRFLYAFALNRRNKGEDREKALKNVLKIIEDHQENIYNLAPDVICLAGRIYKDRFIASNYDDKEALEKAIEWYRKAFNVSPLAHSGINLTTLLRASGQQFEHNVELQQIAVVLNSLLGRKGALQNLTDYWDVATFFEVSVLAEDYNKACQAAQKMAIIKPPTWYLKSTMENIKLINRCAATLSPIEKEKQTFVFWTEFFMEAIEAETSEITSSRFPVLIQEVDKQYTPSYLTVNMNDVIILSHVLEHSQKKSPPPGIHRWEFKASNIKAVSASKRDDRSMYLYVHDNSDDFSLTFPSGAHCNKVIVMINGMDCDGSKVLHSVEAESHLEFEYELDNNGDRIILGRGTYGTVYSARDVTTQRAIVVKEVEVKNEEEVQPLMEEIQLHSTLSHENIVQYLGSKVEKREGGKDVFLIFMEQVPGGSLSSLLRSKWGPLDNEQTMAFYAKQILEGIKYLHEQKIVHRDIKGENVLVNTYSGLCKISDFGTCKRLAGLNPVTDTFKGTLQYMAPEVIDHGQRGYGAPADIWSFGCTVIEMVTGKPPFFDLGCNEAAMFKVGMYKAHPPIPSQMSDLATKFIKRCFEPEVQNRPTASMLLTDPFIQKFYPESGRSSTNKRKVDANKQHNKFLRERSVSHMSGMGVTNSLASPAVPNIVRSNSTKYSSKPITITPPTASAMESPRPKPHASTNETPRSKGHDRNLRLRIEPSYLAHSPSQTAPQSASPNLCQPNLLFQQASSFESPFLIHPNSASPTASQLSQPSSPHRDRSDPSSIHTPLTASPSLCDQSPFSALPSSNLSISEEGGYTTNHFFTLHKDVERRSTLVKLMKEHENEIIDKWWEHLTTETREDELLITRDALRQLVIGIRNFLLPKDSETLRQCLQQIEMDIGNDEVIHTQLRLALYVFPHAVQPCLKLQGIKPHWMFTLDDLIRSAVQAAINILSPEQTSVLCVQEINKYGQLHSTPTTSGHDEHFYSLINPDLNQQHKFLSETIKRLFEDLVTVEKEYKDLLEATIQDKRIRMDRLFELTLPNGYYQDGLNHGIPRMNVELLKQNSTSSGRNSALESVNDEDESMRNWLLQMDFDESYIEMLEAQHYTKRDLIEFVTREELINAGLPGGIACRIWREILRCRMELSQKFNSETIARKYARGSKNSPKR</sequence>
<evidence type="ECO:0000256" key="9">
    <source>
        <dbReference type="ARBA" id="ARBA00022840"/>
    </source>
</evidence>
<dbReference type="GO" id="GO:0005524">
    <property type="term" value="F:ATP binding"/>
    <property type="evidence" value="ECO:0007669"/>
    <property type="project" value="UniProtKB-UniRule"/>
</dbReference>
<evidence type="ECO:0000256" key="12">
    <source>
        <dbReference type="ARBA" id="ARBA00047559"/>
    </source>
</evidence>
<dbReference type="EC" id="2.7.11.25" evidence="3"/>
<dbReference type="Pfam" id="PF13281">
    <property type="entry name" value="MAP3K_TRAF_bd"/>
    <property type="match status" value="1"/>
</dbReference>
<dbReference type="SUPFAM" id="SSF47769">
    <property type="entry name" value="SAM/Pointed domain"/>
    <property type="match status" value="1"/>
</dbReference>
<evidence type="ECO:0000256" key="14">
    <source>
        <dbReference type="PROSITE-ProRule" id="PRU10141"/>
    </source>
</evidence>
<evidence type="ECO:0000256" key="3">
    <source>
        <dbReference type="ARBA" id="ARBA00012406"/>
    </source>
</evidence>
<evidence type="ECO:0000256" key="7">
    <source>
        <dbReference type="ARBA" id="ARBA00022741"/>
    </source>
</evidence>
<dbReference type="WBParaSite" id="ACRNAN_scaffold1800.g18692.t1">
    <property type="protein sequence ID" value="ACRNAN_scaffold1800.g18692.t1"/>
    <property type="gene ID" value="ACRNAN_scaffold1800.g18692"/>
</dbReference>
<dbReference type="Pfam" id="PF19039">
    <property type="entry name" value="ASK_PH"/>
    <property type="match status" value="1"/>
</dbReference>
<evidence type="ECO:0000256" key="13">
    <source>
        <dbReference type="ARBA" id="ARBA00048329"/>
    </source>
</evidence>
<dbReference type="GO" id="GO:0004709">
    <property type="term" value="F:MAP kinase kinase kinase activity"/>
    <property type="evidence" value="ECO:0007669"/>
    <property type="project" value="UniProtKB-EC"/>
</dbReference>
<dbReference type="PROSITE" id="PS00107">
    <property type="entry name" value="PROTEIN_KINASE_ATP"/>
    <property type="match status" value="1"/>
</dbReference>
<dbReference type="InterPro" id="IPR013761">
    <property type="entry name" value="SAM/pointed_sf"/>
</dbReference>
<evidence type="ECO:0000313" key="17">
    <source>
        <dbReference type="Proteomes" id="UP000887540"/>
    </source>
</evidence>
<dbReference type="Gene3D" id="3.30.200.20">
    <property type="entry name" value="Phosphorylase Kinase, domain 1"/>
    <property type="match status" value="1"/>
</dbReference>
<evidence type="ECO:0000256" key="11">
    <source>
        <dbReference type="ARBA" id="ARBA00023054"/>
    </source>
</evidence>
<dbReference type="InterPro" id="IPR043969">
    <property type="entry name" value="MAP3K_PH"/>
</dbReference>
<dbReference type="Proteomes" id="UP000887540">
    <property type="component" value="Unplaced"/>
</dbReference>
<dbReference type="PROSITE" id="PS50011">
    <property type="entry name" value="PROTEIN_KINASE_DOM"/>
    <property type="match status" value="1"/>
</dbReference>
<dbReference type="InterPro" id="IPR008271">
    <property type="entry name" value="Ser/Thr_kinase_AS"/>
</dbReference>
<dbReference type="InterPro" id="IPR011009">
    <property type="entry name" value="Kinase-like_dom_sf"/>
</dbReference>
<dbReference type="PANTHER" id="PTHR11584">
    <property type="entry name" value="SERINE/THREONINE PROTEIN KINASE"/>
    <property type="match status" value="1"/>
</dbReference>
<comment type="catalytic activity">
    <reaction evidence="12">
        <text>L-threonyl-[protein] + ATP = O-phospho-L-threonyl-[protein] + ADP + H(+)</text>
        <dbReference type="Rhea" id="RHEA:46608"/>
        <dbReference type="Rhea" id="RHEA-COMP:11060"/>
        <dbReference type="Rhea" id="RHEA-COMP:11605"/>
        <dbReference type="ChEBI" id="CHEBI:15378"/>
        <dbReference type="ChEBI" id="CHEBI:30013"/>
        <dbReference type="ChEBI" id="CHEBI:30616"/>
        <dbReference type="ChEBI" id="CHEBI:61977"/>
        <dbReference type="ChEBI" id="CHEBI:456216"/>
        <dbReference type="EC" id="2.7.11.25"/>
    </reaction>
</comment>
<dbReference type="PROSITE" id="PS00108">
    <property type="entry name" value="PROTEIN_KINASE_ST"/>
    <property type="match status" value="1"/>
</dbReference>
<proteinExistence type="inferred from homology"/>
<accession>A0A914D593</accession>
<keyword evidence="5" id="KW-0808">Transferase</keyword>
<feature type="region of interest" description="Disordered" evidence="15">
    <location>
        <begin position="901"/>
        <end position="945"/>
    </location>
</feature>
<feature type="binding site" evidence="14">
    <location>
        <position position="614"/>
    </location>
    <ligand>
        <name>ATP</name>
        <dbReference type="ChEBI" id="CHEBI:30616"/>
    </ligand>
</feature>
<keyword evidence="8" id="KW-0418">Kinase</keyword>
<evidence type="ECO:0000256" key="5">
    <source>
        <dbReference type="ARBA" id="ARBA00022679"/>
    </source>
</evidence>
<dbReference type="InterPro" id="IPR017441">
    <property type="entry name" value="Protein_kinase_ATP_BS"/>
</dbReference>
<reference evidence="18" key="1">
    <citation type="submission" date="2022-11" db="UniProtKB">
        <authorList>
            <consortium name="WormBaseParasite"/>
        </authorList>
    </citation>
    <scope>IDENTIFICATION</scope>
</reference>
<dbReference type="InterPro" id="IPR046872">
    <property type="entry name" value="DRHyd-ASK"/>
</dbReference>
<keyword evidence="4" id="KW-0723">Serine/threonine-protein kinase</keyword>
<keyword evidence="10" id="KW-0460">Magnesium</keyword>
<keyword evidence="17" id="KW-1185">Reference proteome</keyword>
<feature type="compositionally biased region" description="Polar residues" evidence="15">
    <location>
        <begin position="901"/>
        <end position="918"/>
    </location>
</feature>
<comment type="catalytic activity">
    <reaction evidence="13">
        <text>L-seryl-[protein] + ATP = O-phospho-L-seryl-[protein] + ADP + H(+)</text>
        <dbReference type="Rhea" id="RHEA:17989"/>
        <dbReference type="Rhea" id="RHEA-COMP:9863"/>
        <dbReference type="Rhea" id="RHEA-COMP:11604"/>
        <dbReference type="ChEBI" id="CHEBI:15378"/>
        <dbReference type="ChEBI" id="CHEBI:29999"/>
        <dbReference type="ChEBI" id="CHEBI:30616"/>
        <dbReference type="ChEBI" id="CHEBI:83421"/>
        <dbReference type="ChEBI" id="CHEBI:456216"/>
        <dbReference type="EC" id="2.7.11.25"/>
    </reaction>
</comment>
<feature type="compositionally biased region" description="Polar residues" evidence="15">
    <location>
        <begin position="993"/>
        <end position="1002"/>
    </location>
</feature>
<evidence type="ECO:0000256" key="1">
    <source>
        <dbReference type="ARBA" id="ARBA00001946"/>
    </source>
</evidence>
<keyword evidence="9 14" id="KW-0067">ATP-binding</keyword>
<dbReference type="Pfam" id="PF00069">
    <property type="entry name" value="Pkinase"/>
    <property type="match status" value="1"/>
</dbReference>
<dbReference type="PANTHER" id="PTHR11584:SF394">
    <property type="entry name" value="APOPTOTIC SIGNAL-REGULATING KINASE 1, ISOFORM C"/>
    <property type="match status" value="1"/>
</dbReference>
<comment type="similarity">
    <text evidence="2">Belongs to the protein kinase superfamily. STE Ser/Thr protein kinase family. MAP kinase kinase kinase subfamily.</text>
</comment>
<feature type="domain" description="Protein kinase" evidence="16">
    <location>
        <begin position="585"/>
        <end position="847"/>
    </location>
</feature>
<dbReference type="InterPro" id="IPR000719">
    <property type="entry name" value="Prot_kinase_dom"/>
</dbReference>
<dbReference type="Pfam" id="PF20309">
    <property type="entry name" value="DRHyd-ASK"/>
    <property type="match status" value="1"/>
</dbReference>
<dbReference type="SUPFAM" id="SSF56112">
    <property type="entry name" value="Protein kinase-like (PK-like)"/>
    <property type="match status" value="1"/>
</dbReference>
<keyword evidence="7 14" id="KW-0547">Nucleotide-binding</keyword>
<evidence type="ECO:0000313" key="18">
    <source>
        <dbReference type="WBParaSite" id="ACRNAN_scaffold1800.g18692.t1"/>
    </source>
</evidence>
<evidence type="ECO:0000256" key="8">
    <source>
        <dbReference type="ARBA" id="ARBA00022777"/>
    </source>
</evidence>
<dbReference type="InterPro" id="IPR025136">
    <property type="entry name" value="MAP3K_TRAF-bd"/>
</dbReference>
<dbReference type="Gene3D" id="1.10.510.10">
    <property type="entry name" value="Transferase(Phosphotransferase) domain 1"/>
    <property type="match status" value="1"/>
</dbReference>
<feature type="compositionally biased region" description="Polar residues" evidence="15">
    <location>
        <begin position="1018"/>
        <end position="1030"/>
    </location>
</feature>
<protein>
    <recommendedName>
        <fullName evidence="3">mitogen-activated protein kinase kinase kinase</fullName>
        <ecNumber evidence="3">2.7.11.25</ecNumber>
    </recommendedName>
</protein>
<evidence type="ECO:0000256" key="10">
    <source>
        <dbReference type="ARBA" id="ARBA00022842"/>
    </source>
</evidence>